<dbReference type="RefSeq" id="WP_093792367.1">
    <property type="nucleotide sequence ID" value="NZ_CP155571.1"/>
</dbReference>
<comment type="subunit">
    <text evidence="4">The glycine cleavage system is composed of four proteins: P, T, L and H. In this organism, the P 'protein' is a heterodimer of two subunits.</text>
</comment>
<comment type="function">
    <text evidence="1 4">The glycine cleavage system catalyzes the degradation of glycine. The P protein binds the alpha-amino group of glycine through its pyridoxal phosphate cofactor; CO(2) is released and the remaining methylamine moiety is then transferred to the lipoamide cofactor of the H protein.</text>
</comment>
<dbReference type="PANTHER" id="PTHR42806">
    <property type="entry name" value="GLYCINE CLEAVAGE SYSTEM P-PROTEIN"/>
    <property type="match status" value="1"/>
</dbReference>
<evidence type="ECO:0000256" key="1">
    <source>
        <dbReference type="ARBA" id="ARBA00003788"/>
    </source>
</evidence>
<dbReference type="InterPro" id="IPR020581">
    <property type="entry name" value="GDC_P"/>
</dbReference>
<evidence type="ECO:0000256" key="2">
    <source>
        <dbReference type="ARBA" id="ARBA00023002"/>
    </source>
</evidence>
<comment type="similarity">
    <text evidence="4">Belongs to the GcvP family. N-terminal subunit subfamily.</text>
</comment>
<dbReference type="NCBIfam" id="NF001696">
    <property type="entry name" value="PRK00451.1"/>
    <property type="match status" value="1"/>
</dbReference>
<evidence type="ECO:0000313" key="6">
    <source>
        <dbReference type="EMBL" id="XFO75246.1"/>
    </source>
</evidence>
<dbReference type="InterPro" id="IPR015424">
    <property type="entry name" value="PyrdxlP-dep_Trfase"/>
</dbReference>
<dbReference type="InterPro" id="IPR023010">
    <property type="entry name" value="GcvPA"/>
</dbReference>
<dbReference type="InterPro" id="IPR049315">
    <property type="entry name" value="GDC-P_N"/>
</dbReference>
<dbReference type="CDD" id="cd00613">
    <property type="entry name" value="GDC-P"/>
    <property type="match status" value="1"/>
</dbReference>
<dbReference type="InterPro" id="IPR015422">
    <property type="entry name" value="PyrdxlP-dep_Trfase_small"/>
</dbReference>
<dbReference type="PANTHER" id="PTHR42806:SF1">
    <property type="entry name" value="GLYCINE DEHYDROGENASE (DECARBOXYLATING)"/>
    <property type="match status" value="1"/>
</dbReference>
<dbReference type="Gene3D" id="3.90.1150.10">
    <property type="entry name" value="Aspartate Aminotransferase, domain 1"/>
    <property type="match status" value="1"/>
</dbReference>
<sequence length="448" mass="48588">MPWSYLPHTPEDRKAMLAAIGVDGVEELFADIPADLRLNRPLNLPAALSEPELTAHLAALANNNANLTEYACFLGAGAYDHYIPSVVDHVLRRSEFYTAYTQYQPEISQGYLQALWEYQSLICEITGMAVANASLYDGGTGMAEAAMMAAGATRRTELLVAKTVHPHYRTILATYAVDRGYTVGEIGYQDGQIDMAELKEKLSKETAAVLLQTPNFFGCMEDCQAIADMAHAQGTLVITAVDPICLGLLEAPGKLGADIVVGEGQSLGLPVSFGGPYLGFLATTEKLMRKMPGRIVGQTTDQEGRRGFVLTLQAREQHIRRERATSNICSNEALCALAAAVYLNTVGKEGFRKVALLACQKAHYAYKQLTTAAGCKPVFTAPFFKEFVVRLNKPVAEANKRLLQDKIIGGFDIGTYYPELAGCMLIAVTEKRTRGEIDKFSAGLGALA</sequence>
<dbReference type="Gene3D" id="3.40.640.10">
    <property type="entry name" value="Type I PLP-dependent aspartate aminotransferase-like (Major domain)"/>
    <property type="match status" value="1"/>
</dbReference>
<proteinExistence type="inferred from homology"/>
<dbReference type="SUPFAM" id="SSF53383">
    <property type="entry name" value="PLP-dependent transferases"/>
    <property type="match status" value="1"/>
</dbReference>
<dbReference type="EC" id="1.4.4.2" evidence="4"/>
<evidence type="ECO:0000256" key="3">
    <source>
        <dbReference type="ARBA" id="ARBA00049026"/>
    </source>
</evidence>
<dbReference type="Proteomes" id="UP000216052">
    <property type="component" value="Chromosome"/>
</dbReference>
<feature type="domain" description="Glycine cleavage system P-protein N-terminal" evidence="5">
    <location>
        <begin position="4"/>
        <end position="440"/>
    </location>
</feature>
<dbReference type="EMBL" id="CP155571">
    <property type="protein sequence ID" value="XFO75246.1"/>
    <property type="molecule type" value="Genomic_DNA"/>
</dbReference>
<dbReference type="HAMAP" id="MF_00712">
    <property type="entry name" value="GcvPA"/>
    <property type="match status" value="1"/>
</dbReference>
<protein>
    <recommendedName>
        <fullName evidence="4">Probable glycine dehydrogenase (decarboxylating) subunit 1</fullName>
        <ecNumber evidence="4">1.4.4.2</ecNumber>
    </recommendedName>
    <alternativeName>
        <fullName evidence="4">Glycine cleavage system P-protein subunit 1</fullName>
    </alternativeName>
    <alternativeName>
        <fullName evidence="4">Glycine decarboxylase subunit 1</fullName>
    </alternativeName>
    <alternativeName>
        <fullName evidence="4">Glycine dehydrogenase (aminomethyl-transferring) subunit 1</fullName>
    </alternativeName>
</protein>
<gene>
    <name evidence="4 6" type="primary">gcvPA</name>
    <name evidence="6" type="ORF">SPACI_053620</name>
</gene>
<dbReference type="GO" id="GO:0004375">
    <property type="term" value="F:glycine dehydrogenase (decarboxylating) activity"/>
    <property type="evidence" value="ECO:0007669"/>
    <property type="project" value="UniProtKB-EC"/>
</dbReference>
<evidence type="ECO:0000313" key="7">
    <source>
        <dbReference type="Proteomes" id="UP000216052"/>
    </source>
</evidence>
<name>A0ABZ3JAT0_SPOA4</name>
<evidence type="ECO:0000256" key="4">
    <source>
        <dbReference type="HAMAP-Rule" id="MF_00712"/>
    </source>
</evidence>
<keyword evidence="2 4" id="KW-0560">Oxidoreductase</keyword>
<accession>A0ABZ3JAT0</accession>
<reference evidence="6" key="1">
    <citation type="submission" date="2024-05" db="EMBL/GenBank/DDBJ databases">
        <title>Isolation and characterization of Sporomusa carbonis sp. nov., a carboxydotrophic hydrogenogen in the genus of Sporomusa isolated from a charcoal burning pile.</title>
        <authorList>
            <person name="Boeer T."/>
            <person name="Rosenbaum F."/>
            <person name="Eysell L."/>
            <person name="Mueller V."/>
            <person name="Daniel R."/>
            <person name="Poehlein A."/>
        </authorList>
    </citation>
    <scope>NUCLEOTIDE SEQUENCE [LARGE SCALE GENOMIC DNA]</scope>
    <source>
        <strain evidence="6">DSM 3132</strain>
    </source>
</reference>
<dbReference type="InterPro" id="IPR015421">
    <property type="entry name" value="PyrdxlP-dep_Trfase_major"/>
</dbReference>
<dbReference type="Pfam" id="PF02347">
    <property type="entry name" value="GDC-P"/>
    <property type="match status" value="1"/>
</dbReference>
<dbReference type="PIRSF" id="PIRSF006815">
    <property type="entry name" value="GcvPA"/>
    <property type="match status" value="1"/>
</dbReference>
<organism evidence="6 7">
    <name type="scientific">Sporomusa acidovorans (strain ATCC 49682 / DSM 3132 / Mol)</name>
    <dbReference type="NCBI Taxonomy" id="1123286"/>
    <lineage>
        <taxon>Bacteria</taxon>
        <taxon>Bacillati</taxon>
        <taxon>Bacillota</taxon>
        <taxon>Negativicutes</taxon>
        <taxon>Selenomonadales</taxon>
        <taxon>Sporomusaceae</taxon>
        <taxon>Sporomusa</taxon>
    </lineage>
</organism>
<comment type="catalytic activity">
    <reaction evidence="3 4">
        <text>N(6)-[(R)-lipoyl]-L-lysyl-[glycine-cleavage complex H protein] + glycine + H(+) = N(6)-[(R)-S(8)-aminomethyldihydrolipoyl]-L-lysyl-[glycine-cleavage complex H protein] + CO2</text>
        <dbReference type="Rhea" id="RHEA:24304"/>
        <dbReference type="Rhea" id="RHEA-COMP:10494"/>
        <dbReference type="Rhea" id="RHEA-COMP:10495"/>
        <dbReference type="ChEBI" id="CHEBI:15378"/>
        <dbReference type="ChEBI" id="CHEBI:16526"/>
        <dbReference type="ChEBI" id="CHEBI:57305"/>
        <dbReference type="ChEBI" id="CHEBI:83099"/>
        <dbReference type="ChEBI" id="CHEBI:83143"/>
        <dbReference type="EC" id="1.4.4.2"/>
    </reaction>
</comment>
<evidence type="ECO:0000259" key="5">
    <source>
        <dbReference type="Pfam" id="PF02347"/>
    </source>
</evidence>
<keyword evidence="7" id="KW-1185">Reference proteome</keyword>